<feature type="transmembrane region" description="Helical" evidence="5">
    <location>
        <begin position="73"/>
        <end position="92"/>
    </location>
</feature>
<reference evidence="7 8" key="1">
    <citation type="submission" date="2023-11" db="EMBL/GenBank/DDBJ databases">
        <title>Arctic aerobic anoxygenic photoheterotroph Sediminicoccus rosea KRV36 adapts its photosynthesis to long days of polar summer.</title>
        <authorList>
            <person name="Tomasch J."/>
            <person name="Kopejtka K."/>
            <person name="Bily T."/>
            <person name="Gardiner A.T."/>
            <person name="Gardian Z."/>
            <person name="Shivaramu S."/>
            <person name="Koblizek M."/>
            <person name="Engelhardt F."/>
            <person name="Kaftan D."/>
        </authorList>
    </citation>
    <scope>NUCLEOTIDE SEQUENCE [LARGE SCALE GENOMIC DNA]</scope>
    <source>
        <strain evidence="7 8">R-30</strain>
    </source>
</reference>
<evidence type="ECO:0000313" key="8">
    <source>
        <dbReference type="Proteomes" id="UP001305521"/>
    </source>
</evidence>
<keyword evidence="8" id="KW-1185">Reference proteome</keyword>
<feature type="domain" description="O-antigen ligase-related" evidence="6">
    <location>
        <begin position="236"/>
        <end position="374"/>
    </location>
</feature>
<evidence type="ECO:0000256" key="4">
    <source>
        <dbReference type="ARBA" id="ARBA00023136"/>
    </source>
</evidence>
<comment type="subcellular location">
    <subcellularLocation>
        <location evidence="1">Membrane</location>
        <topology evidence="1">Multi-pass membrane protein</topology>
    </subcellularLocation>
</comment>
<feature type="transmembrane region" description="Helical" evidence="5">
    <location>
        <begin position="134"/>
        <end position="151"/>
    </location>
</feature>
<dbReference type="RefSeq" id="WP_318647559.1">
    <property type="nucleotide sequence ID" value="NZ_CP137852.1"/>
</dbReference>
<gene>
    <name evidence="7" type="ORF">R9Z33_15905</name>
</gene>
<feature type="transmembrane region" description="Helical" evidence="5">
    <location>
        <begin position="402"/>
        <end position="425"/>
    </location>
</feature>
<evidence type="ECO:0000256" key="2">
    <source>
        <dbReference type="ARBA" id="ARBA00022692"/>
    </source>
</evidence>
<accession>A0ABZ0PD61</accession>
<feature type="transmembrane region" description="Helical" evidence="5">
    <location>
        <begin position="431"/>
        <end position="448"/>
    </location>
</feature>
<dbReference type="Proteomes" id="UP001305521">
    <property type="component" value="Chromosome"/>
</dbReference>
<evidence type="ECO:0000313" key="7">
    <source>
        <dbReference type="EMBL" id="WPB83585.1"/>
    </source>
</evidence>
<proteinExistence type="predicted"/>
<evidence type="ECO:0000256" key="1">
    <source>
        <dbReference type="ARBA" id="ARBA00004141"/>
    </source>
</evidence>
<feature type="transmembrane region" description="Helical" evidence="5">
    <location>
        <begin position="228"/>
        <end position="245"/>
    </location>
</feature>
<feature type="transmembrane region" description="Helical" evidence="5">
    <location>
        <begin position="251"/>
        <end position="266"/>
    </location>
</feature>
<feature type="transmembrane region" description="Helical" evidence="5">
    <location>
        <begin position="6"/>
        <end position="25"/>
    </location>
</feature>
<dbReference type="PANTHER" id="PTHR37422">
    <property type="entry name" value="TEICHURONIC ACID BIOSYNTHESIS PROTEIN TUAE"/>
    <property type="match status" value="1"/>
</dbReference>
<evidence type="ECO:0000256" key="3">
    <source>
        <dbReference type="ARBA" id="ARBA00022989"/>
    </source>
</evidence>
<feature type="transmembrane region" description="Helical" evidence="5">
    <location>
        <begin position="32"/>
        <end position="61"/>
    </location>
</feature>
<feature type="transmembrane region" description="Helical" evidence="5">
    <location>
        <begin position="358"/>
        <end position="381"/>
    </location>
</feature>
<keyword evidence="7" id="KW-0436">Ligase</keyword>
<feature type="transmembrane region" description="Helical" evidence="5">
    <location>
        <begin position="273"/>
        <end position="291"/>
    </location>
</feature>
<feature type="transmembrane region" description="Helical" evidence="5">
    <location>
        <begin position="158"/>
        <end position="178"/>
    </location>
</feature>
<dbReference type="InterPro" id="IPR051533">
    <property type="entry name" value="WaaL-like"/>
</dbReference>
<keyword evidence="4 5" id="KW-0472">Membrane</keyword>
<sequence length="465" mass="48655">MDSWKLQLAVALLAVAVVGVISWLVPHPAVPVAIALAPIAAILAFRAPFLLCLLFILFTFFRLHEAFPVLNPLRIPQLLALGSLIVLGALVLTQRMRIAWSPELKLFAILFALMTLGLPVASGKDVAMSYWTDTYVKIAIMTFAIASLARAPGDFALAARAFVLAGMLVAGVAISNAANEIGLVEGTRVTIGRDIGSVLGDPNDLSLVLLFPLSFAVALVLTPRTGALSRGFGAIGAVLIMMAILETQSRGGLLGIVAVLGVFAARRIKSKAVLFGGGAVGLLGLFVAAGVGGRQSGGAAEAGAIDESAMGRLEAWIAAWRMAVGRPLTGVGLNCYVPNFYFYSDWWEGFAKAVHSTWFAVLAEGGFPAFFVFVWMCVRVVRSAMASARDLAPEAMGADYQAAPYAMAQAVLAGMAGFAVSGTFLTQAFTWPVYILLALAAATSRYVLAQAASAASTSPSVAARP</sequence>
<protein>
    <submittedName>
        <fullName evidence="7">O-antigen ligase family protein</fullName>
    </submittedName>
</protein>
<name>A0ABZ0PD61_9PROT</name>
<dbReference type="Pfam" id="PF04932">
    <property type="entry name" value="Wzy_C"/>
    <property type="match status" value="1"/>
</dbReference>
<feature type="transmembrane region" description="Helical" evidence="5">
    <location>
        <begin position="104"/>
        <end position="122"/>
    </location>
</feature>
<dbReference type="PANTHER" id="PTHR37422:SF23">
    <property type="entry name" value="TEICHURONIC ACID BIOSYNTHESIS PROTEIN TUAE"/>
    <property type="match status" value="1"/>
</dbReference>
<organism evidence="7 8">
    <name type="scientific">Sediminicoccus rosea</name>
    <dbReference type="NCBI Taxonomy" id="1225128"/>
    <lineage>
        <taxon>Bacteria</taxon>
        <taxon>Pseudomonadati</taxon>
        <taxon>Pseudomonadota</taxon>
        <taxon>Alphaproteobacteria</taxon>
        <taxon>Acetobacterales</taxon>
        <taxon>Roseomonadaceae</taxon>
        <taxon>Sediminicoccus</taxon>
    </lineage>
</organism>
<dbReference type="InterPro" id="IPR007016">
    <property type="entry name" value="O-antigen_ligase-rel_domated"/>
</dbReference>
<evidence type="ECO:0000256" key="5">
    <source>
        <dbReference type="SAM" id="Phobius"/>
    </source>
</evidence>
<dbReference type="EMBL" id="CP137852">
    <property type="protein sequence ID" value="WPB83585.1"/>
    <property type="molecule type" value="Genomic_DNA"/>
</dbReference>
<dbReference type="GO" id="GO:0016874">
    <property type="term" value="F:ligase activity"/>
    <property type="evidence" value="ECO:0007669"/>
    <property type="project" value="UniProtKB-KW"/>
</dbReference>
<keyword evidence="3 5" id="KW-1133">Transmembrane helix</keyword>
<feature type="transmembrane region" description="Helical" evidence="5">
    <location>
        <begin position="205"/>
        <end position="221"/>
    </location>
</feature>
<keyword evidence="2 5" id="KW-0812">Transmembrane</keyword>
<evidence type="ECO:0000259" key="6">
    <source>
        <dbReference type="Pfam" id="PF04932"/>
    </source>
</evidence>